<name>A0A1S1HA54_9SPHN</name>
<evidence type="ECO:0000313" key="3">
    <source>
        <dbReference type="EMBL" id="OHT18965.1"/>
    </source>
</evidence>
<dbReference type="InterPro" id="IPR029044">
    <property type="entry name" value="Nucleotide-diphossugar_trans"/>
</dbReference>
<proteinExistence type="predicted"/>
<feature type="domain" description="MobA-like NTP transferase" evidence="2">
    <location>
        <begin position="27"/>
        <end position="187"/>
    </location>
</feature>
<dbReference type="RefSeq" id="WP_070932737.1">
    <property type="nucleotide sequence ID" value="NZ_MIPT01000001.1"/>
</dbReference>
<dbReference type="AlphaFoldDB" id="A0A1S1HA54"/>
<dbReference type="GO" id="GO:0016779">
    <property type="term" value="F:nucleotidyltransferase activity"/>
    <property type="evidence" value="ECO:0007669"/>
    <property type="project" value="UniProtKB-ARBA"/>
</dbReference>
<dbReference type="Proteomes" id="UP000179467">
    <property type="component" value="Unassembled WGS sequence"/>
</dbReference>
<reference evidence="3 4" key="1">
    <citation type="submission" date="2016-09" db="EMBL/GenBank/DDBJ databases">
        <title>Metabolic pathway, cell adaptation mechanisms and a novel monoxygenase revealed through proteogenomic-transcription analysis of a Sphingomonas haloaromaticamans strain degrading the fungicide ortho-phenylphenol.</title>
        <authorList>
            <person name="Perruchon C."/>
            <person name="Papadopoulou E.S."/>
            <person name="Rousidou C."/>
            <person name="Vasileiadis S."/>
            <person name="Tanou G."/>
            <person name="Amoutzias G."/>
            <person name="Molassiotis A."/>
            <person name="Karpouzas D.G."/>
        </authorList>
    </citation>
    <scope>NUCLEOTIDE SEQUENCE [LARGE SCALE GENOMIC DNA]</scope>
    <source>
        <strain evidence="3 4">P3</strain>
    </source>
</reference>
<organism evidence="3 4">
    <name type="scientific">Edaphosphingomonas haloaromaticamans</name>
    <dbReference type="NCBI Taxonomy" id="653954"/>
    <lineage>
        <taxon>Bacteria</taxon>
        <taxon>Pseudomonadati</taxon>
        <taxon>Pseudomonadota</taxon>
        <taxon>Alphaproteobacteria</taxon>
        <taxon>Sphingomonadales</taxon>
        <taxon>Rhizorhabdaceae</taxon>
        <taxon>Edaphosphingomonas</taxon>
    </lineage>
</organism>
<protein>
    <submittedName>
        <fullName evidence="3">MobA-like NTP transferase domain protein</fullName>
    </submittedName>
</protein>
<keyword evidence="1" id="KW-0460">Magnesium</keyword>
<comment type="caution">
    <text evidence="3">The sequence shown here is derived from an EMBL/GenBank/DDBJ whole genome shotgun (WGS) entry which is preliminary data.</text>
</comment>
<accession>A0A1S1HA54</accession>
<dbReference type="OrthoDB" id="159246at2"/>
<dbReference type="InterPro" id="IPR025877">
    <property type="entry name" value="MobA-like_NTP_Trfase"/>
</dbReference>
<dbReference type="Pfam" id="PF12804">
    <property type="entry name" value="NTP_transf_3"/>
    <property type="match status" value="1"/>
</dbReference>
<dbReference type="Gene3D" id="3.90.550.10">
    <property type="entry name" value="Spore Coat Polysaccharide Biosynthesis Protein SpsA, Chain A"/>
    <property type="match status" value="1"/>
</dbReference>
<evidence type="ECO:0000256" key="1">
    <source>
        <dbReference type="ARBA" id="ARBA00022842"/>
    </source>
</evidence>
<dbReference type="EMBL" id="MIPT01000001">
    <property type="protein sequence ID" value="OHT18965.1"/>
    <property type="molecule type" value="Genomic_DNA"/>
</dbReference>
<gene>
    <name evidence="3" type="ORF">BHE75_00945</name>
</gene>
<keyword evidence="3" id="KW-0808">Transferase</keyword>
<keyword evidence="4" id="KW-1185">Reference proteome</keyword>
<evidence type="ECO:0000259" key="2">
    <source>
        <dbReference type="Pfam" id="PF12804"/>
    </source>
</evidence>
<dbReference type="SUPFAM" id="SSF53448">
    <property type="entry name" value="Nucleotide-diphospho-sugar transferases"/>
    <property type="match status" value="1"/>
</dbReference>
<evidence type="ECO:0000313" key="4">
    <source>
        <dbReference type="Proteomes" id="UP000179467"/>
    </source>
</evidence>
<sequence length="268" mass="28534">MNETGQWTAILLAGSRPGGDPFAEAYGERFKARIPIAGEAMIARMVRTLAAVDRIGRILILSQEPEAVVAGDLGWIADHPKVRLHVSGMGISRSIEAVAGRPEAPWPVLIATADHPLLLPADVDAFIDGVGDTDVAVAMVPARVLLAAYPENKRTWLRFRDGGFTGANLFALTGPAVAPALELWAGAEQDRKAARKLMMRFGPCLALRALTRTITLADALATAGRRLGFRVKPVLLDRAEAGIDVDKASDYDLVAGILAKREGQNSAG</sequence>